<keyword evidence="2" id="KW-0238">DNA-binding</keyword>
<keyword evidence="3" id="KW-0804">Transcription</keyword>
<dbReference type="Pfam" id="PF12833">
    <property type="entry name" value="HTH_18"/>
    <property type="match status" value="1"/>
</dbReference>
<dbReference type="AlphaFoldDB" id="A0A1I1MYG5"/>
<evidence type="ECO:0000313" key="7">
    <source>
        <dbReference type="Proteomes" id="UP000231644"/>
    </source>
</evidence>
<name>A0A1I1MYG5_9RHOB</name>
<dbReference type="SMART" id="SM00342">
    <property type="entry name" value="HTH_ARAC"/>
    <property type="match status" value="1"/>
</dbReference>
<evidence type="ECO:0000256" key="4">
    <source>
        <dbReference type="SAM" id="MobiDB-lite"/>
    </source>
</evidence>
<sequence length="359" mass="39433">MTFRSEPGDLPTLSRALIEDWISAMRLRFGPDRTNGFLRHAGLAADAGRPDARVTLDQIVLLYQVAATQSGDEMMGLWSRPIRARALQHLLTSVSAADSLAAALFRFSTFWNLLLDDACFTLDLRDARMVLSLQLTGDAPAQRFGHMLILKLAHGLLSWLAGREVAVRAVDFAFARPGFAADYPVIFPAPLSFDAPASAITFAADGTRPLSRSKAELVAFVRRAPRDWLFTRHRDHSLSLRIRAHLFQTDWSCAQLAPVARAFGMTPRTCMRRLAEEGTAFREIRDALRRDLAIRALSGSAASIEEISQDLGFSSAANFHRAFLRWTGDTPGAHRRGKTDSGPGVSRSPGGEYGSSDHG</sequence>
<dbReference type="Gene3D" id="1.10.10.60">
    <property type="entry name" value="Homeodomain-like"/>
    <property type="match status" value="1"/>
</dbReference>
<dbReference type="GO" id="GO:0005829">
    <property type="term" value="C:cytosol"/>
    <property type="evidence" value="ECO:0007669"/>
    <property type="project" value="TreeGrafter"/>
</dbReference>
<evidence type="ECO:0000259" key="5">
    <source>
        <dbReference type="PROSITE" id="PS01124"/>
    </source>
</evidence>
<evidence type="ECO:0000256" key="2">
    <source>
        <dbReference type="ARBA" id="ARBA00023125"/>
    </source>
</evidence>
<keyword evidence="1" id="KW-0805">Transcription regulation</keyword>
<gene>
    <name evidence="6" type="ORF">SAMN05421762_2653</name>
</gene>
<accession>A0A1I1MYG5</accession>
<feature type="region of interest" description="Disordered" evidence="4">
    <location>
        <begin position="330"/>
        <end position="359"/>
    </location>
</feature>
<dbReference type="InterPro" id="IPR032687">
    <property type="entry name" value="AraC-type_N"/>
</dbReference>
<dbReference type="GO" id="GO:0003700">
    <property type="term" value="F:DNA-binding transcription factor activity"/>
    <property type="evidence" value="ECO:0007669"/>
    <property type="project" value="InterPro"/>
</dbReference>
<protein>
    <submittedName>
        <fullName evidence="6">Transcriptional regulator, AraC family</fullName>
    </submittedName>
</protein>
<dbReference type="PROSITE" id="PS01124">
    <property type="entry name" value="HTH_ARAC_FAMILY_2"/>
    <property type="match status" value="1"/>
</dbReference>
<dbReference type="SUPFAM" id="SSF46689">
    <property type="entry name" value="Homeodomain-like"/>
    <property type="match status" value="1"/>
</dbReference>
<dbReference type="GO" id="GO:0000976">
    <property type="term" value="F:transcription cis-regulatory region binding"/>
    <property type="evidence" value="ECO:0007669"/>
    <property type="project" value="TreeGrafter"/>
</dbReference>
<dbReference type="InterPro" id="IPR018060">
    <property type="entry name" value="HTH_AraC"/>
</dbReference>
<dbReference type="EMBL" id="FOLX01000001">
    <property type="protein sequence ID" value="SFC89952.1"/>
    <property type="molecule type" value="Genomic_DNA"/>
</dbReference>
<dbReference type="InterPro" id="IPR009057">
    <property type="entry name" value="Homeodomain-like_sf"/>
</dbReference>
<organism evidence="6 7">
    <name type="scientific">Pseudooceanicola nitratireducens</name>
    <dbReference type="NCBI Taxonomy" id="517719"/>
    <lineage>
        <taxon>Bacteria</taxon>
        <taxon>Pseudomonadati</taxon>
        <taxon>Pseudomonadota</taxon>
        <taxon>Alphaproteobacteria</taxon>
        <taxon>Rhodobacterales</taxon>
        <taxon>Paracoccaceae</taxon>
        <taxon>Pseudooceanicola</taxon>
    </lineage>
</organism>
<dbReference type="Proteomes" id="UP000231644">
    <property type="component" value="Unassembled WGS sequence"/>
</dbReference>
<feature type="domain" description="HTH araC/xylS-type" evidence="5">
    <location>
        <begin position="236"/>
        <end position="337"/>
    </location>
</feature>
<keyword evidence="7" id="KW-1185">Reference proteome</keyword>
<dbReference type="STRING" id="517719.SAMN05421762_2653"/>
<proteinExistence type="predicted"/>
<dbReference type="RefSeq" id="WP_093447206.1">
    <property type="nucleotide sequence ID" value="NZ_FNZG01000001.1"/>
</dbReference>
<reference evidence="6 7" key="1">
    <citation type="submission" date="2016-10" db="EMBL/GenBank/DDBJ databases">
        <authorList>
            <person name="de Groot N.N."/>
        </authorList>
    </citation>
    <scope>NUCLEOTIDE SEQUENCE [LARGE SCALE GENOMIC DNA]</scope>
    <source>
        <strain evidence="6 7">DSM 29619</strain>
    </source>
</reference>
<dbReference type="Pfam" id="PF12625">
    <property type="entry name" value="Arabinose_bd"/>
    <property type="match status" value="1"/>
</dbReference>
<evidence type="ECO:0000256" key="3">
    <source>
        <dbReference type="ARBA" id="ARBA00023163"/>
    </source>
</evidence>
<dbReference type="OrthoDB" id="9805730at2"/>
<dbReference type="PANTHER" id="PTHR47894:SF1">
    <property type="entry name" value="HTH-TYPE TRANSCRIPTIONAL REGULATOR VQSM"/>
    <property type="match status" value="1"/>
</dbReference>
<dbReference type="PANTHER" id="PTHR47894">
    <property type="entry name" value="HTH-TYPE TRANSCRIPTIONAL REGULATOR GADX"/>
    <property type="match status" value="1"/>
</dbReference>
<evidence type="ECO:0000256" key="1">
    <source>
        <dbReference type="ARBA" id="ARBA00023015"/>
    </source>
</evidence>
<evidence type="ECO:0000313" key="6">
    <source>
        <dbReference type="EMBL" id="SFC89952.1"/>
    </source>
</evidence>